<protein>
    <submittedName>
        <fullName evidence="1">Uncharacterized protein</fullName>
    </submittedName>
</protein>
<evidence type="ECO:0000313" key="2">
    <source>
        <dbReference type="Proteomes" id="UP000543836"/>
    </source>
</evidence>
<dbReference type="OrthoDB" id="8283452at2"/>
<dbReference type="EMBL" id="JACIIG010000004">
    <property type="protein sequence ID" value="MBB4568041.1"/>
    <property type="molecule type" value="Genomic_DNA"/>
</dbReference>
<comment type="caution">
    <text evidence="1">The sequence shown here is derived from an EMBL/GenBank/DDBJ whole genome shotgun (WGS) entry which is preliminary data.</text>
</comment>
<reference evidence="1 2" key="1">
    <citation type="submission" date="2020-08" db="EMBL/GenBank/DDBJ databases">
        <title>Genomic Encyclopedia of Type Strains, Phase IV (KMG-V): Genome sequencing to study the core and pangenomes of soil and plant-associated prokaryotes.</title>
        <authorList>
            <person name="Whitman W."/>
        </authorList>
    </citation>
    <scope>NUCLEOTIDE SEQUENCE [LARGE SCALE GENOMIC DNA]</scope>
    <source>
        <strain evidence="1 2">SEMIA 492</strain>
    </source>
</reference>
<dbReference type="Proteomes" id="UP000543836">
    <property type="component" value="Unassembled WGS sequence"/>
</dbReference>
<dbReference type="GeneID" id="32529207"/>
<proteinExistence type="predicted"/>
<evidence type="ECO:0000313" key="1">
    <source>
        <dbReference type="EMBL" id="MBB4568041.1"/>
    </source>
</evidence>
<gene>
    <name evidence="1" type="ORF">GGE60_002152</name>
</gene>
<organism evidence="1 2">
    <name type="scientific">Rhizobium leucaenae</name>
    <dbReference type="NCBI Taxonomy" id="29450"/>
    <lineage>
        <taxon>Bacteria</taxon>
        <taxon>Pseudomonadati</taxon>
        <taxon>Pseudomonadota</taxon>
        <taxon>Alphaproteobacteria</taxon>
        <taxon>Hyphomicrobiales</taxon>
        <taxon>Rhizobiaceae</taxon>
        <taxon>Rhizobium/Agrobacterium group</taxon>
        <taxon>Rhizobium</taxon>
    </lineage>
</organism>
<name>A0A7W6ZSN5_9HYPH</name>
<dbReference type="AlphaFoldDB" id="A0A7W6ZSN5"/>
<dbReference type="RefSeq" id="WP_028751388.1">
    <property type="nucleotide sequence ID" value="NZ_JACIIG010000004.1"/>
</dbReference>
<sequence length="66" mass="7561">MIRSMVSAGEIPLQNDDIEICQRVFDQICVEKGIKDEDRCEELAASIIEFYQHGVKNEASLKRLFS</sequence>
<accession>A0A7W6ZSN5</accession>
<keyword evidence="2" id="KW-1185">Reference proteome</keyword>